<dbReference type="NCBIfam" id="NF005559">
    <property type="entry name" value="PRK07231.1"/>
    <property type="match status" value="1"/>
</dbReference>
<dbReference type="EMBL" id="BARS01036548">
    <property type="protein sequence ID" value="GAG16273.1"/>
    <property type="molecule type" value="Genomic_DNA"/>
</dbReference>
<dbReference type="InterPro" id="IPR036291">
    <property type="entry name" value="NAD(P)-bd_dom_sf"/>
</dbReference>
<dbReference type="InterPro" id="IPR002347">
    <property type="entry name" value="SDR_fam"/>
</dbReference>
<dbReference type="CDD" id="cd05347">
    <property type="entry name" value="Ga5DH-like_SDR_c"/>
    <property type="match status" value="1"/>
</dbReference>
<dbReference type="InterPro" id="IPR020904">
    <property type="entry name" value="Sc_DH/Rdtase_CS"/>
</dbReference>
<organism evidence="3">
    <name type="scientific">marine sediment metagenome</name>
    <dbReference type="NCBI Taxonomy" id="412755"/>
    <lineage>
        <taxon>unclassified sequences</taxon>
        <taxon>metagenomes</taxon>
        <taxon>ecological metagenomes</taxon>
    </lineage>
</organism>
<dbReference type="PRINTS" id="PR00081">
    <property type="entry name" value="GDHRDH"/>
</dbReference>
<dbReference type="PANTHER" id="PTHR42760">
    <property type="entry name" value="SHORT-CHAIN DEHYDROGENASES/REDUCTASES FAMILY MEMBER"/>
    <property type="match status" value="1"/>
</dbReference>
<dbReference type="PROSITE" id="PS00061">
    <property type="entry name" value="ADH_SHORT"/>
    <property type="match status" value="1"/>
</dbReference>
<sequence length="256" mass="27720">KDMILDKFSLEGKTGIVTGASRGLGRGIATALAQAGADLVIVSRTKSVLEKTAKEIREFGYRVIPVVADVSKKEDIQAMVDRAMEEYGEIGFLFNNAGIIHRCPSENYSEEDWDDVINVNLKAVFLCSQMVGRIMIKQGGGKIINTSSLIAVGGGKTIPAYAASKGGVAQLTKALANDWAKYNIKVNAIGPGYFITDQTEPLRKDKNRYKELSDRIPLGRWGNPEDLGGVAVFLASEASDYITGQTIWVDGGWLSL</sequence>
<dbReference type="Gene3D" id="3.40.50.720">
    <property type="entry name" value="NAD(P)-binding Rossmann-like Domain"/>
    <property type="match status" value="1"/>
</dbReference>
<evidence type="ECO:0000256" key="2">
    <source>
        <dbReference type="ARBA" id="ARBA00023002"/>
    </source>
</evidence>
<reference evidence="3" key="1">
    <citation type="journal article" date="2014" name="Front. Microbiol.">
        <title>High frequency of phylogenetically diverse reductive dehalogenase-homologous genes in deep subseafloor sedimentary metagenomes.</title>
        <authorList>
            <person name="Kawai M."/>
            <person name="Futagami T."/>
            <person name="Toyoda A."/>
            <person name="Takaki Y."/>
            <person name="Nishi S."/>
            <person name="Hori S."/>
            <person name="Arai W."/>
            <person name="Tsubouchi T."/>
            <person name="Morono Y."/>
            <person name="Uchiyama I."/>
            <person name="Ito T."/>
            <person name="Fujiyama A."/>
            <person name="Inagaki F."/>
            <person name="Takami H."/>
        </authorList>
    </citation>
    <scope>NUCLEOTIDE SEQUENCE</scope>
    <source>
        <strain evidence="3">Expedition CK06-06</strain>
    </source>
</reference>
<comment type="similarity">
    <text evidence="1">Belongs to the short-chain dehydrogenases/reductases (SDR) family.</text>
</comment>
<dbReference type="FunFam" id="3.40.50.720:FF:000084">
    <property type="entry name" value="Short-chain dehydrogenase reductase"/>
    <property type="match status" value="1"/>
</dbReference>
<dbReference type="GO" id="GO:0016616">
    <property type="term" value="F:oxidoreductase activity, acting on the CH-OH group of donors, NAD or NADP as acceptor"/>
    <property type="evidence" value="ECO:0007669"/>
    <property type="project" value="TreeGrafter"/>
</dbReference>
<gene>
    <name evidence="3" type="ORF">S01H1_56156</name>
</gene>
<dbReference type="AlphaFoldDB" id="X0VUZ1"/>
<proteinExistence type="inferred from homology"/>
<keyword evidence="2" id="KW-0560">Oxidoreductase</keyword>
<dbReference type="PANTHER" id="PTHR42760:SF5">
    <property type="entry name" value="2-DEHYDRO-3-DEOXY-D-GLUCONATE 5-DEHYDROGENASE"/>
    <property type="match status" value="1"/>
</dbReference>
<evidence type="ECO:0000313" key="3">
    <source>
        <dbReference type="EMBL" id="GAG16273.1"/>
    </source>
</evidence>
<dbReference type="Pfam" id="PF13561">
    <property type="entry name" value="adh_short_C2"/>
    <property type="match status" value="1"/>
</dbReference>
<accession>X0VUZ1</accession>
<name>X0VUZ1_9ZZZZ</name>
<dbReference type="SUPFAM" id="SSF51735">
    <property type="entry name" value="NAD(P)-binding Rossmann-fold domains"/>
    <property type="match status" value="1"/>
</dbReference>
<evidence type="ECO:0008006" key="4">
    <source>
        <dbReference type="Google" id="ProtNLM"/>
    </source>
</evidence>
<evidence type="ECO:0000256" key="1">
    <source>
        <dbReference type="ARBA" id="ARBA00006484"/>
    </source>
</evidence>
<dbReference type="PRINTS" id="PR00080">
    <property type="entry name" value="SDRFAMILY"/>
</dbReference>
<comment type="caution">
    <text evidence="3">The sequence shown here is derived from an EMBL/GenBank/DDBJ whole genome shotgun (WGS) entry which is preliminary data.</text>
</comment>
<feature type="non-terminal residue" evidence="3">
    <location>
        <position position="1"/>
    </location>
</feature>
<protein>
    <recommendedName>
        <fullName evidence="4">2-deoxy-D-gluconate 3-dehydrogenase</fullName>
    </recommendedName>
</protein>